<evidence type="ECO:0000313" key="2">
    <source>
        <dbReference type="EMBL" id="MBR0651301.1"/>
    </source>
</evidence>
<protein>
    <submittedName>
        <fullName evidence="2">Uncharacterized protein</fullName>
    </submittedName>
</protein>
<proteinExistence type="predicted"/>
<dbReference type="RefSeq" id="WP_211869966.1">
    <property type="nucleotide sequence ID" value="NZ_JAAEDI010000017.1"/>
</dbReference>
<keyword evidence="3" id="KW-1185">Reference proteome</keyword>
<accession>A0ABS5EJV4</accession>
<dbReference type="EMBL" id="JAAEDI010000017">
    <property type="protein sequence ID" value="MBR0651301.1"/>
    <property type="molecule type" value="Genomic_DNA"/>
</dbReference>
<keyword evidence="1" id="KW-1133">Transmembrane helix</keyword>
<dbReference type="InterPro" id="IPR046093">
    <property type="entry name" value="DUF6111"/>
</dbReference>
<dbReference type="Pfam" id="PF19606">
    <property type="entry name" value="DUF6111"/>
    <property type="match status" value="1"/>
</dbReference>
<reference evidence="3" key="1">
    <citation type="journal article" date="2021" name="Syst. Appl. Microbiol.">
        <title>Roseomonas hellenica sp. nov., isolated from roots of wild-growing Alkanna tinctoria.</title>
        <authorList>
            <person name="Rat A."/>
            <person name="Naranjo H.D."/>
            <person name="Lebbe L."/>
            <person name="Cnockaert M."/>
            <person name="Krigas N."/>
            <person name="Grigoriadou K."/>
            <person name="Maloupa E."/>
            <person name="Willems A."/>
        </authorList>
    </citation>
    <scope>NUCLEOTIDE SEQUENCE [LARGE SCALE GENOMIC DNA]</scope>
    <source>
        <strain evidence="3">LMG 31159</strain>
    </source>
</reference>
<evidence type="ECO:0000313" key="3">
    <source>
        <dbReference type="Proteomes" id="UP000698752"/>
    </source>
</evidence>
<keyword evidence="1" id="KW-0812">Transmembrane</keyword>
<sequence length="82" mass="9042">MPYLIELVLFLLPFAAYGLWRRLHPQAEPSTVLLILAAIGAVLMVGGAFWYGVSRSLPPGMTYVPAHLEGSRIEPGHGERLR</sequence>
<gene>
    <name evidence="2" type="ORF">GXW78_16635</name>
</gene>
<organism evidence="2 3">
    <name type="scientific">Neoroseomonas terrae</name>
    <dbReference type="NCBI Taxonomy" id="424799"/>
    <lineage>
        <taxon>Bacteria</taxon>
        <taxon>Pseudomonadati</taxon>
        <taxon>Pseudomonadota</taxon>
        <taxon>Alphaproteobacteria</taxon>
        <taxon>Acetobacterales</taxon>
        <taxon>Acetobacteraceae</taxon>
        <taxon>Neoroseomonas</taxon>
    </lineage>
</organism>
<evidence type="ECO:0000256" key="1">
    <source>
        <dbReference type="SAM" id="Phobius"/>
    </source>
</evidence>
<feature type="transmembrane region" description="Helical" evidence="1">
    <location>
        <begin position="32"/>
        <end position="53"/>
    </location>
</feature>
<name>A0ABS5EJV4_9PROT</name>
<keyword evidence="1" id="KW-0472">Membrane</keyword>
<comment type="caution">
    <text evidence="2">The sequence shown here is derived from an EMBL/GenBank/DDBJ whole genome shotgun (WGS) entry which is preliminary data.</text>
</comment>
<dbReference type="Proteomes" id="UP000698752">
    <property type="component" value="Unassembled WGS sequence"/>
</dbReference>